<organism evidence="2 3">
    <name type="scientific">Plantactinospora veratri</name>
    <dbReference type="NCBI Taxonomy" id="1436122"/>
    <lineage>
        <taxon>Bacteria</taxon>
        <taxon>Bacillati</taxon>
        <taxon>Actinomycetota</taxon>
        <taxon>Actinomycetes</taxon>
        <taxon>Micromonosporales</taxon>
        <taxon>Micromonosporaceae</taxon>
        <taxon>Plantactinospora</taxon>
    </lineage>
</organism>
<keyword evidence="1" id="KW-0472">Membrane</keyword>
<name>A0ABU7SQF5_9ACTN</name>
<gene>
    <name evidence="2" type="ORF">V1634_33690</name>
</gene>
<accession>A0ABU7SQF5</accession>
<feature type="transmembrane region" description="Helical" evidence="1">
    <location>
        <begin position="29"/>
        <end position="52"/>
    </location>
</feature>
<dbReference type="RefSeq" id="WP_331211674.1">
    <property type="nucleotide sequence ID" value="NZ_JAZGQL010000037.1"/>
</dbReference>
<reference evidence="2 3" key="1">
    <citation type="submission" date="2024-01" db="EMBL/GenBank/DDBJ databases">
        <title>Genome insights into Plantactinospora veratri sp. nov.</title>
        <authorList>
            <person name="Wang L."/>
        </authorList>
    </citation>
    <scope>NUCLEOTIDE SEQUENCE [LARGE SCALE GENOMIC DNA]</scope>
    <source>
        <strain evidence="2 3">NEAU-FHS4</strain>
    </source>
</reference>
<keyword evidence="3" id="KW-1185">Reference proteome</keyword>
<dbReference type="Proteomes" id="UP001339911">
    <property type="component" value="Unassembled WGS sequence"/>
</dbReference>
<evidence type="ECO:0000256" key="1">
    <source>
        <dbReference type="SAM" id="Phobius"/>
    </source>
</evidence>
<feature type="transmembrane region" description="Helical" evidence="1">
    <location>
        <begin position="150"/>
        <end position="174"/>
    </location>
</feature>
<evidence type="ECO:0000313" key="3">
    <source>
        <dbReference type="Proteomes" id="UP001339911"/>
    </source>
</evidence>
<proteinExistence type="predicted"/>
<dbReference type="EMBL" id="JAZGQL010000037">
    <property type="protein sequence ID" value="MEE6311792.1"/>
    <property type="molecule type" value="Genomic_DNA"/>
</dbReference>
<comment type="caution">
    <text evidence="2">The sequence shown here is derived from an EMBL/GenBank/DDBJ whole genome shotgun (WGS) entry which is preliminary data.</text>
</comment>
<evidence type="ECO:0000313" key="2">
    <source>
        <dbReference type="EMBL" id="MEE6311792.1"/>
    </source>
</evidence>
<protein>
    <submittedName>
        <fullName evidence="2">Uncharacterized protein</fullName>
    </submittedName>
</protein>
<keyword evidence="1" id="KW-0812">Transmembrane</keyword>
<feature type="transmembrane region" description="Helical" evidence="1">
    <location>
        <begin position="58"/>
        <end position="77"/>
    </location>
</feature>
<keyword evidence="1" id="KW-1133">Transmembrane helix</keyword>
<sequence>MPEKLTNEPPDGSRASGDAPATAMPAVGYLTLLAFGVGLLACCGGIGTAWFGPGIGPAALGLSGAGLVLTVGSFALIKAKGGDWTSRVPPPDVPPEQVTELARRYQLGEHLVSRTGESPAGTFGPVLVCAAGLVGITVGVTWLLDTVALRRLALVAVLLVVVTVVLVPVALLVLPTRKVRTDLFSHGLVHGTGRRPRAVYWHEIDRIVLWIAAQGKLFGGRILGYHVRTRDGAWLRIAARPHQQSDPFGERLLAAAEAARLPVERGGPYYGEWRPRRS</sequence>
<feature type="transmembrane region" description="Helical" evidence="1">
    <location>
        <begin position="123"/>
        <end position="144"/>
    </location>
</feature>